<reference evidence="2 3" key="1">
    <citation type="journal article" date="2019" name="Commun. Biol.">
        <title>The bagworm genome reveals a unique fibroin gene that provides high tensile strength.</title>
        <authorList>
            <person name="Kono N."/>
            <person name="Nakamura H."/>
            <person name="Ohtoshi R."/>
            <person name="Tomita M."/>
            <person name="Numata K."/>
            <person name="Arakawa K."/>
        </authorList>
    </citation>
    <scope>NUCLEOTIDE SEQUENCE [LARGE SCALE GENOMIC DNA]</scope>
</reference>
<evidence type="ECO:0000313" key="2">
    <source>
        <dbReference type="EMBL" id="GBP84839.1"/>
    </source>
</evidence>
<name>A0A4C1ZD14_EUMVA</name>
<organism evidence="2 3">
    <name type="scientific">Eumeta variegata</name>
    <name type="common">Bagworm moth</name>
    <name type="synonym">Eumeta japonica</name>
    <dbReference type="NCBI Taxonomy" id="151549"/>
    <lineage>
        <taxon>Eukaryota</taxon>
        <taxon>Metazoa</taxon>
        <taxon>Ecdysozoa</taxon>
        <taxon>Arthropoda</taxon>
        <taxon>Hexapoda</taxon>
        <taxon>Insecta</taxon>
        <taxon>Pterygota</taxon>
        <taxon>Neoptera</taxon>
        <taxon>Endopterygota</taxon>
        <taxon>Lepidoptera</taxon>
        <taxon>Glossata</taxon>
        <taxon>Ditrysia</taxon>
        <taxon>Tineoidea</taxon>
        <taxon>Psychidae</taxon>
        <taxon>Oiketicinae</taxon>
        <taxon>Eumeta</taxon>
    </lineage>
</organism>
<proteinExistence type="predicted"/>
<dbReference type="EMBL" id="BGZK01001701">
    <property type="protein sequence ID" value="GBP84839.1"/>
    <property type="molecule type" value="Genomic_DNA"/>
</dbReference>
<accession>A0A4C1ZD14</accession>
<feature type="region of interest" description="Disordered" evidence="1">
    <location>
        <begin position="1"/>
        <end position="44"/>
    </location>
</feature>
<keyword evidence="3" id="KW-1185">Reference proteome</keyword>
<evidence type="ECO:0000256" key="1">
    <source>
        <dbReference type="SAM" id="MobiDB-lite"/>
    </source>
</evidence>
<protein>
    <submittedName>
        <fullName evidence="2">Uncharacterized protein</fullName>
    </submittedName>
</protein>
<evidence type="ECO:0000313" key="3">
    <source>
        <dbReference type="Proteomes" id="UP000299102"/>
    </source>
</evidence>
<sequence>MRLYHSYNDGEGATRKQKREIDSHSFGHVGGVARSTRNRSENGYVDKTGSRVARVGPRKTRAYDVEIIFTIIKFDQSPACDPSTRRLALAPRGPGTRGNQFYSFLFHLWINLPKTPPYLR</sequence>
<gene>
    <name evidence="2" type="ORF">EVAR_69415_1</name>
</gene>
<dbReference type="Proteomes" id="UP000299102">
    <property type="component" value="Unassembled WGS sequence"/>
</dbReference>
<comment type="caution">
    <text evidence="2">The sequence shown here is derived from an EMBL/GenBank/DDBJ whole genome shotgun (WGS) entry which is preliminary data.</text>
</comment>
<dbReference type="AlphaFoldDB" id="A0A4C1ZD14"/>